<accession>A0AAD6VBR7</accession>
<proteinExistence type="predicted"/>
<keyword evidence="2" id="KW-1185">Reference proteome</keyword>
<dbReference type="EMBL" id="JARJCW010000035">
    <property type="protein sequence ID" value="KAJ7208050.1"/>
    <property type="molecule type" value="Genomic_DNA"/>
</dbReference>
<protein>
    <submittedName>
        <fullName evidence="1">Uncharacterized protein</fullName>
    </submittedName>
</protein>
<sequence>MPPPVPPPSDAAPPDFTRILELRINSPSVGLYPEPPPTISSDQLAAAAMTPGSTSPAAPSICLLAGPLGEFLRYSRQEASKWLIDLAHDICDPAHLRGSLLVWKEPQQQWFPVANTDPLTASTYRYDLPVGITVGLSKISLRTSKSKTTKTGNASTMADRVNRRDGRCWVTASIDPFANSHICPKRMGDYIARIIYRTFTSLDPPPDLSIYDEIFGLNLSIILDAWFDTYKLGLRFVSPNNYECHIFAPEPADSQYTIFGRYARPATYPAIHGHHAIPPQPQASNIPPPGLFRWHYLQCVIKTFGHDDYTGLQNINCPMLPLRMEGDSDDDSTDSEVEWPSKALDLARVVENSLEEREERRRAVAEWISGTE</sequence>
<organism evidence="1 2">
    <name type="scientific">Mycena pura</name>
    <dbReference type="NCBI Taxonomy" id="153505"/>
    <lineage>
        <taxon>Eukaryota</taxon>
        <taxon>Fungi</taxon>
        <taxon>Dikarya</taxon>
        <taxon>Basidiomycota</taxon>
        <taxon>Agaricomycotina</taxon>
        <taxon>Agaricomycetes</taxon>
        <taxon>Agaricomycetidae</taxon>
        <taxon>Agaricales</taxon>
        <taxon>Marasmiineae</taxon>
        <taxon>Mycenaceae</taxon>
        <taxon>Mycena</taxon>
    </lineage>
</organism>
<evidence type="ECO:0000313" key="2">
    <source>
        <dbReference type="Proteomes" id="UP001219525"/>
    </source>
</evidence>
<evidence type="ECO:0000313" key="1">
    <source>
        <dbReference type="EMBL" id="KAJ7208050.1"/>
    </source>
</evidence>
<name>A0AAD6VBR7_9AGAR</name>
<gene>
    <name evidence="1" type="ORF">GGX14DRAFT_455339</name>
</gene>
<reference evidence="1" key="1">
    <citation type="submission" date="2023-03" db="EMBL/GenBank/DDBJ databases">
        <title>Massive genome expansion in bonnet fungi (Mycena s.s.) driven by repeated elements and novel gene families across ecological guilds.</title>
        <authorList>
            <consortium name="Lawrence Berkeley National Laboratory"/>
            <person name="Harder C.B."/>
            <person name="Miyauchi S."/>
            <person name="Viragh M."/>
            <person name="Kuo A."/>
            <person name="Thoen E."/>
            <person name="Andreopoulos B."/>
            <person name="Lu D."/>
            <person name="Skrede I."/>
            <person name="Drula E."/>
            <person name="Henrissat B."/>
            <person name="Morin E."/>
            <person name="Kohler A."/>
            <person name="Barry K."/>
            <person name="LaButti K."/>
            <person name="Morin E."/>
            <person name="Salamov A."/>
            <person name="Lipzen A."/>
            <person name="Mereny Z."/>
            <person name="Hegedus B."/>
            <person name="Baldrian P."/>
            <person name="Stursova M."/>
            <person name="Weitz H."/>
            <person name="Taylor A."/>
            <person name="Grigoriev I.V."/>
            <person name="Nagy L.G."/>
            <person name="Martin F."/>
            <person name="Kauserud H."/>
        </authorList>
    </citation>
    <scope>NUCLEOTIDE SEQUENCE</scope>
    <source>
        <strain evidence="1">9144</strain>
    </source>
</reference>
<dbReference type="AlphaFoldDB" id="A0AAD6VBR7"/>
<dbReference type="Proteomes" id="UP001219525">
    <property type="component" value="Unassembled WGS sequence"/>
</dbReference>
<comment type="caution">
    <text evidence="1">The sequence shown here is derived from an EMBL/GenBank/DDBJ whole genome shotgun (WGS) entry which is preliminary data.</text>
</comment>